<feature type="non-terminal residue" evidence="4">
    <location>
        <position position="378"/>
    </location>
</feature>
<dbReference type="PANTHER" id="PTHR37610">
    <property type="entry name" value="CCHC-TYPE DOMAIN-CONTAINING PROTEIN"/>
    <property type="match status" value="1"/>
</dbReference>
<accession>A0A1S4CSS6</accession>
<evidence type="ECO:0000256" key="1">
    <source>
        <dbReference type="SAM" id="MobiDB-lite"/>
    </source>
</evidence>
<feature type="domain" description="Retrotransposon gag" evidence="2">
    <location>
        <begin position="100"/>
        <end position="208"/>
    </location>
</feature>
<organism evidence="4">
    <name type="scientific">Nicotiana tabacum</name>
    <name type="common">Common tobacco</name>
    <dbReference type="NCBI Taxonomy" id="4097"/>
    <lineage>
        <taxon>Eukaryota</taxon>
        <taxon>Viridiplantae</taxon>
        <taxon>Streptophyta</taxon>
        <taxon>Embryophyta</taxon>
        <taxon>Tracheophyta</taxon>
        <taxon>Spermatophyta</taxon>
        <taxon>Magnoliopsida</taxon>
        <taxon>eudicotyledons</taxon>
        <taxon>Gunneridae</taxon>
        <taxon>Pentapetalae</taxon>
        <taxon>asterids</taxon>
        <taxon>lamiids</taxon>
        <taxon>Solanales</taxon>
        <taxon>Solanaceae</taxon>
        <taxon>Nicotianoideae</taxon>
        <taxon>Nicotianeae</taxon>
        <taxon>Nicotiana</taxon>
    </lineage>
</organism>
<evidence type="ECO:0000259" key="2">
    <source>
        <dbReference type="Pfam" id="PF03732"/>
    </source>
</evidence>
<feature type="region of interest" description="Disordered" evidence="1">
    <location>
        <begin position="1"/>
        <end position="30"/>
    </location>
</feature>
<dbReference type="InterPro" id="IPR029472">
    <property type="entry name" value="Copia-like_N"/>
</dbReference>
<proteinExistence type="predicted"/>
<name>A0A1S4CSS6_TOBAC</name>
<dbReference type="RefSeq" id="XP_016504136.1">
    <property type="nucleotide sequence ID" value="XM_016648650.1"/>
</dbReference>
<reference evidence="4" key="1">
    <citation type="submission" date="2025-08" db="UniProtKB">
        <authorList>
            <consortium name="RefSeq"/>
        </authorList>
    </citation>
    <scope>IDENTIFICATION</scope>
</reference>
<dbReference type="KEGG" id="nta:107822148"/>
<sequence length="378" mass="41600">MGSILETTEVSSANVTTSANNGGGMKDSSHPYFLHPSDSPGMNLVNTNFDGRSYGGWRRSILIALSAKNKVGFIDGTCLAPSSETPDFKLWNRCNDMVISWLLNSLSREIGESVIYSKTAKHLWDDLEDRFGQSNGAKMYHLQKELSDLVQGSSNIAGYFTKIKRLWDELDTLNTHVNCSCECSCGGKMKMSKSLQDERLIKFLMGLNDTYASVKSSILMLSPLPTVGHAYSLLMQDEKQREVYVNSQFPGDSSSFMAANQSHPSQKFGNSDFQGKKNNLSCSYCKKHGHSVDKCYRIIGFPADFKFTRSKKFQAPVKNNAAYFDSEVGEQSIVNGSNGSQQLTQSQVSQLVQLLQQVKGGQTVSSNSDVVANVANCA</sequence>
<dbReference type="Pfam" id="PF14244">
    <property type="entry name" value="Retrotran_gag_3"/>
    <property type="match status" value="1"/>
</dbReference>
<feature type="domain" description="Retrotransposon Copia-like N-terminal" evidence="3">
    <location>
        <begin position="35"/>
        <end position="81"/>
    </location>
</feature>
<gene>
    <name evidence="4" type="primary">LOC107822148</name>
</gene>
<evidence type="ECO:0000313" key="4">
    <source>
        <dbReference type="RefSeq" id="XP_016504136.1"/>
    </source>
</evidence>
<evidence type="ECO:0008006" key="5">
    <source>
        <dbReference type="Google" id="ProtNLM"/>
    </source>
</evidence>
<evidence type="ECO:0000259" key="3">
    <source>
        <dbReference type="Pfam" id="PF14244"/>
    </source>
</evidence>
<protein>
    <recommendedName>
        <fullName evidence="5">Retrotransposon Copia-like N-terminal domain-containing protein</fullName>
    </recommendedName>
</protein>
<feature type="compositionally biased region" description="Polar residues" evidence="1">
    <location>
        <begin position="1"/>
        <end position="20"/>
    </location>
</feature>
<dbReference type="PaxDb" id="4097-A0A1S4CSS6"/>
<dbReference type="STRING" id="4097.A0A1S4CSS6"/>
<dbReference type="OrthoDB" id="1270753at2759"/>
<dbReference type="InterPro" id="IPR005162">
    <property type="entry name" value="Retrotrans_gag_dom"/>
</dbReference>
<dbReference type="Pfam" id="PF03732">
    <property type="entry name" value="Retrotrans_gag"/>
    <property type="match status" value="1"/>
</dbReference>
<dbReference type="AlphaFoldDB" id="A0A1S4CSS6"/>
<dbReference type="PANTHER" id="PTHR37610:SF6">
    <property type="entry name" value="GAG-POLYPEPTIDE OF LTR COPIA-TYPE-RELATED"/>
    <property type="match status" value="1"/>
</dbReference>